<keyword evidence="6" id="KW-1185">Reference proteome</keyword>
<reference evidence="5" key="1">
    <citation type="submission" date="2020-12" db="EMBL/GenBank/DDBJ databases">
        <title>The genome sequence of Inhella sp. 1Y17.</title>
        <authorList>
            <person name="Liu Y."/>
        </authorList>
    </citation>
    <scope>NUCLEOTIDE SEQUENCE</scope>
    <source>
        <strain evidence="5">1Y17</strain>
    </source>
</reference>
<dbReference type="EMBL" id="JAEDAK010000001">
    <property type="protein sequence ID" value="MBH9575683.1"/>
    <property type="molecule type" value="Genomic_DNA"/>
</dbReference>
<feature type="chain" id="PRO_5037497379" evidence="3">
    <location>
        <begin position="22"/>
        <end position="510"/>
    </location>
</feature>
<gene>
    <name evidence="5" type="ORF">I7X39_02080</name>
</gene>
<name>A0A931J102_9BURK</name>
<dbReference type="Gene3D" id="3.60.21.10">
    <property type="match status" value="1"/>
</dbReference>
<evidence type="ECO:0000256" key="3">
    <source>
        <dbReference type="SAM" id="SignalP"/>
    </source>
</evidence>
<evidence type="ECO:0000313" key="5">
    <source>
        <dbReference type="EMBL" id="MBH9575683.1"/>
    </source>
</evidence>
<feature type="signal peptide" evidence="3">
    <location>
        <begin position="1"/>
        <end position="21"/>
    </location>
</feature>
<comment type="caution">
    <text evidence="5">The sequence shown here is derived from an EMBL/GenBank/DDBJ whole genome shotgun (WGS) entry which is preliminary data.</text>
</comment>
<dbReference type="CDD" id="cd00063">
    <property type="entry name" value="FN3"/>
    <property type="match status" value="1"/>
</dbReference>
<dbReference type="InterPro" id="IPR004843">
    <property type="entry name" value="Calcineurin-like_PHP"/>
</dbReference>
<dbReference type="Proteomes" id="UP000613266">
    <property type="component" value="Unassembled WGS sequence"/>
</dbReference>
<feature type="region of interest" description="Disordered" evidence="2">
    <location>
        <begin position="308"/>
        <end position="333"/>
    </location>
</feature>
<evidence type="ECO:0000259" key="4">
    <source>
        <dbReference type="Pfam" id="PF00149"/>
    </source>
</evidence>
<evidence type="ECO:0000256" key="2">
    <source>
        <dbReference type="SAM" id="MobiDB-lite"/>
    </source>
</evidence>
<dbReference type="GO" id="GO:0003993">
    <property type="term" value="F:acid phosphatase activity"/>
    <property type="evidence" value="ECO:0007669"/>
    <property type="project" value="InterPro"/>
</dbReference>
<dbReference type="Pfam" id="PF00149">
    <property type="entry name" value="Metallophos"/>
    <property type="match status" value="1"/>
</dbReference>
<keyword evidence="1 3" id="KW-0732">Signal</keyword>
<dbReference type="PANTHER" id="PTHR22953:SF153">
    <property type="entry name" value="PURPLE ACID PHOSPHATASE"/>
    <property type="match status" value="1"/>
</dbReference>
<dbReference type="SUPFAM" id="SSF56300">
    <property type="entry name" value="Metallo-dependent phosphatases"/>
    <property type="match status" value="1"/>
</dbReference>
<dbReference type="RefSeq" id="WP_198109284.1">
    <property type="nucleotide sequence ID" value="NZ_JAEDAK010000001.1"/>
</dbReference>
<feature type="domain" description="Calcineurin-like phosphoesterase" evidence="4">
    <location>
        <begin position="156"/>
        <end position="428"/>
    </location>
</feature>
<proteinExistence type="predicted"/>
<dbReference type="InterPro" id="IPR003961">
    <property type="entry name" value="FN3_dom"/>
</dbReference>
<dbReference type="InterPro" id="IPR029052">
    <property type="entry name" value="Metallo-depent_PP-like"/>
</dbReference>
<dbReference type="InterPro" id="IPR039331">
    <property type="entry name" value="PAPs-like"/>
</dbReference>
<dbReference type="PANTHER" id="PTHR22953">
    <property type="entry name" value="ACID PHOSPHATASE RELATED"/>
    <property type="match status" value="1"/>
</dbReference>
<dbReference type="AlphaFoldDB" id="A0A931J102"/>
<protein>
    <submittedName>
        <fullName evidence="5">Metallophosphoesterase</fullName>
    </submittedName>
</protein>
<evidence type="ECO:0000256" key="1">
    <source>
        <dbReference type="ARBA" id="ARBA00022729"/>
    </source>
</evidence>
<accession>A0A931J102</accession>
<feature type="compositionally biased region" description="Basic and acidic residues" evidence="2">
    <location>
        <begin position="314"/>
        <end position="333"/>
    </location>
</feature>
<organism evidence="5 6">
    <name type="scientific">Inhella proteolytica</name>
    <dbReference type="NCBI Taxonomy" id="2795029"/>
    <lineage>
        <taxon>Bacteria</taxon>
        <taxon>Pseudomonadati</taxon>
        <taxon>Pseudomonadota</taxon>
        <taxon>Betaproteobacteria</taxon>
        <taxon>Burkholderiales</taxon>
        <taxon>Sphaerotilaceae</taxon>
        <taxon>Inhella</taxon>
    </lineage>
</organism>
<evidence type="ECO:0000313" key="6">
    <source>
        <dbReference type="Proteomes" id="UP000613266"/>
    </source>
</evidence>
<sequence>MNGTQALSAALALLLSLATPAQDERSERPRRKGPPRHALTLPAEVAPDVAALERFSVLLGRPTERSVALSLLAAEGLDAQVEYRAATATDWQRGPWLRLQPGTPLETELQGLQPNQAYRYRVLLRRPGEAGHAAQPEQGFHTQRAPGSRFVFELQGDSHPERAHQFDPALYAQTLRAAAADRPDFYLTLGDDFSVDTLHELNPTSVAQRYQLQRPFLALVGQTAPLFLVNGNHEQAARANLDGTPNNVAVWAQTARNRLFPLPTPNHFYSGNPTPVEHIGLLRDYHAWTWGDALFVIIDPYWHSPEAVDNQLGSRDKRDKGGGRDEGDGKAEAKPKRDLWAITLGEAQYRWLAETLATSKARFKFVFAHHVLGTGRGGVEMAGLYEWGGKDPRGRDEFAQRRPGWPLPIHGLFVKHGVTGFFQGHDHVFVRQELDGVTYQTVPEPADPNYTPYFFDRYRSGDKLPNSGRLRVTVEPERATVEYLRSWLPADAPTDGSATQPAFRYELKPR</sequence>